<dbReference type="PROSITE" id="PS00018">
    <property type="entry name" value="EF_HAND_1"/>
    <property type="match status" value="1"/>
</dbReference>
<feature type="domain" description="BIG2" evidence="2">
    <location>
        <begin position="1103"/>
        <end position="1191"/>
    </location>
</feature>
<reference evidence="3 4" key="2">
    <citation type="journal article" date="2012" name="Stand. Genomic Sci.">
        <title>Complete genome sequence of the aquatic bacterium Runella slithyformis type strain (LSU 4(T)).</title>
        <authorList>
            <person name="Copeland A."/>
            <person name="Zhang X."/>
            <person name="Misra M."/>
            <person name="Lapidus A."/>
            <person name="Nolan M."/>
            <person name="Lucas S."/>
            <person name="Deshpande S."/>
            <person name="Cheng J.F."/>
            <person name="Tapia R."/>
            <person name="Goodwin L.A."/>
            <person name="Pitluck S."/>
            <person name="Liolios K."/>
            <person name="Pagani I."/>
            <person name="Ivanova N."/>
            <person name="Mikhailova N."/>
            <person name="Pati A."/>
            <person name="Chen A."/>
            <person name="Palaniappan K."/>
            <person name="Land M."/>
            <person name="Hauser L."/>
            <person name="Pan C."/>
            <person name="Jeffries C.D."/>
            <person name="Detter J.C."/>
            <person name="Brambilla E.M."/>
            <person name="Rohde M."/>
            <person name="Djao O.D."/>
            <person name="Goker M."/>
            <person name="Sikorski J."/>
            <person name="Tindall B.J."/>
            <person name="Woyke T."/>
            <person name="Bristow J."/>
            <person name="Eisen J.A."/>
            <person name="Markowitz V."/>
            <person name="Hugenholtz P."/>
            <person name="Kyrpides N.C."/>
            <person name="Klenk H.P."/>
            <person name="Mavromatis K."/>
        </authorList>
    </citation>
    <scope>NUCLEOTIDE SEQUENCE [LARGE SCALE GENOMIC DNA]</scope>
    <source>
        <strain evidence="4">ATCC 29530 / DSM 19594 / LMG 11500 / NCIMB 11436 / LSU 4</strain>
    </source>
</reference>
<dbReference type="Gene3D" id="4.10.1080.10">
    <property type="entry name" value="TSP type-3 repeat"/>
    <property type="match status" value="1"/>
</dbReference>
<dbReference type="GO" id="GO:0005509">
    <property type="term" value="F:calcium ion binding"/>
    <property type="evidence" value="ECO:0007669"/>
    <property type="project" value="InterPro"/>
</dbReference>
<dbReference type="Gene3D" id="2.60.40.2810">
    <property type="match status" value="2"/>
</dbReference>
<name>A0A7U3ZQC2_RUNSL</name>
<dbReference type="Pfam" id="PF17963">
    <property type="entry name" value="Big_9"/>
    <property type="match status" value="9"/>
</dbReference>
<feature type="compositionally biased region" description="Low complexity" evidence="1">
    <location>
        <begin position="2601"/>
        <end position="2617"/>
    </location>
</feature>
<dbReference type="Proteomes" id="UP000000493">
    <property type="component" value="Chromosome"/>
</dbReference>
<dbReference type="RefSeq" id="WP_013930698.1">
    <property type="nucleotide sequence ID" value="NC_015703.1"/>
</dbReference>
<dbReference type="EMBL" id="CP002859">
    <property type="protein sequence ID" value="AEI51420.1"/>
    <property type="molecule type" value="Genomic_DNA"/>
</dbReference>
<sequence>MDKRLLFNLISILNMGNVCRLLTGSWRALLRWGEFACRLLLQPVRSLTGPDTPPNDEWLIMGKLLRYLRRCVRLENTGFRLARPFYGDRGYSRGSPTGLSARPMLLFGSLLLLLTLSLNTTTYAQTTVDSDGDGIANATDLDDDNDGIPDTVEDNVNCASLYNWVNWSNITATSATGTLSYNGKSVTVTVSKPNGGLYSTSAMDAASTFPLTYRVPRYAQALAVSTAGLITVNFSAPIDIPLWAFSSLGSGLPTISVSVVTSPAYAVEWNGQATVFNSTTQLTGTEGYGILSFPTSSSLSLNYAIDENRCTISFGVKDAVTCSTPADTDGDGLINSLDLDSDGDGCPDALESGGAFAPANLVNSTMAGGNSGAGYTGTSNTPVTQNLGNNVSNSAATLGVPTIAGVGQTIGLSLAPAINGCTDSDNDGVLDTDDLDDDNDGILDAVECPPTNFVTNGDFPTDLTGWTTNSGAAGAWTPTNGYVQASGLNVNNVYLSQTITGLNSATATKQLDLFLDVATLDGNGTGSTSRVEVWVNGEQYAAFNNLSTAVMTATAFSGASISNFSSGSTNGTFVRNVKISIPWLVNTTSATLDIRYFSSGSNSDVFRLDNIYIARTEQCDIDGDGIANALDLDSDADGCPDAIEGGAAFITANLVSSTMAGGSTNVTKNLGTTVGSTTATLGVPTIAGTGQAIGVSQASSVNGCKDSDNDGVLDTDDLDEDNDGILDTVECPPTNSVTNGDFPTDLTGWTTNSGPAGAWTVTGGYVQATGLNVNNVYIRQTVSGLNLTNATGMLDLFLDVATLDAAGGSGRTSRVEVWVNGEQYATFDNPPTATQMTAVALAGASINNFSSVSTNGTFARNVNISIPWVGKPSSATLEFRYYSSGSGSDIFRLDNIYIAQTGQCDLDGDGIANTLDLDSDGDGCSDAIEGGANFTLTDLVSSTMAGGSTNVTKNLGTSVGSTSLTMGVPTIAGTGQAIGTSQNTGQKDLLCDVIDSDGDGLVDLYDLDDDNDGIVDALESASCYYTASEWNTQVKPASVIISSPMATALSNFAALDDNNATTGAVQFVTGPAQAQAGATLFNLDFGNPVQLDALYLKKTSATQVFGGTVMLQGSVNGTAWVNLLSTAVNPADATNVTGNGAVSLTNSNKLTVNLNAGAYRYYRIQGVGTANLLGGIISEFYYDVNTTAYLASYFPKTGCTGSDLDNDGIANYLDLDSDGDGCPDAIEGGAAFTTANITAAGALTGTISSAAATSGIPTQAGTGQTIGTSQNAAAQDAACPVCLATTAPSLSATTKANACPSPTVDLSSITAGTPPSGTTLTWHSGTPATTANKLSSVTALAAGTYYAAFFDAANNCYGATTTVTATVTVCCANPSVGGTASYAGGTLCSASNAGTVTLTGQTGTVVKWQTSTNGGSTWTDIAGTFGKATYNFVNAANGQQYRAVLNNGGACSDAFSTPAIISTSSTVCSSATCDKIAGTVTYSITPATTGSNYSHVIIMTDASGVIQFASASGSNSLSNVTAGNYLVYLVSYDNTQLPLPVLSVGTTLSAVGGACVAYSPQLPIKVCPPTTLNCANSTLTGAFSAGTPSAGTLTLTLADVQAGAYSFLVSGGGFTTTPAPFIATLTTGQTSVSIPVQYDGSGTSGPRTVTVSSPQITNSCQLTATVGPGTPCTPITPGVAAGTAASIQTGQTASFTLSGFAPSTAAVTWTIVPSAGVSKPTGTGPSTGTVTFAVAGSYSIIYNITNSSVPAGCTESSNAFATTVLQVVAPPINCTTPSPGIASVVPSTAAVPVNGTATVQLQGGTPNTLIQWMVIPSTGVSPAAGTGNTTGTLTFTAAGLYQVVFSIYNEGDGTCRPVQNSASALIAVGLNPCFPPTPITVIPSTTKSVSGQSVTFTANGGIPGVMTWAITPAAGVTPATGTGSVATVVFSAPGDYNITFTSTNTSSPAGCTAPSTISSSVLHTVINQKPIATDDIAVTPSGKPVSGNVLTNDKDPEGGPLTVSTTPTTPPTKGTVVLNPDGSYTYTPTPGATGTDKFCYRVCDTGGQCDTACVTVNILPSVTPDPNVNDKPIANDDNTQTYQGAPVTVTVKANDLDPDGNATLGTPSAVTPPSNGSVVYNADGTVTYTPTAGFTGKDSFTYRICDTGTPQLCDTATVSVEVLPTPPAGNKPPVAVDDANLTPKNTTVAGTVAANDSDPDAGQTLSYSPIGSVAGLTLNANGTYSYTPTTNFVGTISQKYRVCDNGTPSLCDTATLVIAVTDPIVTNPPVVVVPPIVTEPGKPVTVCGDINDPETGDTHTVTVCGAPAKGSIGTPTVNNTTNKVCMTFTPTAGQTGTDQVCLIVCDQTGKCDTVNVPIIITPVITPSVTPKPPVVVVTPIVTPQDSTTKTCMPILDQNGTSTTNTFTICGAPKNGTASPVTSTGGQLCITYKPNAGFTGRDSLCVIVCDANNLCDTINVPINVYPKVVPGTQQPPVVVLPPIVTEPGTPITICGPVNDPNVSDTHTVTLCNTPSKGTVSGLSVNNTTHQLCMTYTPKSGQTGNDKVCTTVCDQTGKCTTVEVPVTIVPGNEKPIATDDIAVTPSGKPVSGNVLTNDKDPEGGPLTVSTTPTTPPTKGTVVLNPDGSYTYTPTPGATGTDKFCYRVCDTGGQCDTACVTVNILPSVTPDPNVNDKPIANDDNTQTYQGAPVTVTVKANDLDPDGNATLGTPSAVTPPSNGSVVYNADGTVTYTPTAGFTGKDSFTYRICDTGTPQLCDTATVSVEVLPTPPAGNKPPVAVDDANLTPKNTTVAGTVAANDSDPDAGQTLSYSPIGSVAGLTLNANGTYSYTPTTGFVGTISQKYRVCDNGTPSLCDTATLVIAVTDPIIEKVCLLPQAYLQGALFGVLLPDVLMRDDLRTKGLIPVTSPYPGMGMSGITNANTTTLAVVGPTSPSGQNAIVDWVFVELRSGADSTLVVDSRSALIQRDGDIVDVDGVSSVKFSQANAGTYYVVVKHRNHLGVMSRKTALSGTCSVIDFRKAATPTFTFSSAAINQSQVVVEQGRALWAGNALYTNTLDGKHEVIYQGTDNDVNVIYQQVINSVNNIFVSPSYKLKGYFNGDINMNGEVIFQGTTNDVEFIYQNVIKNHPGNTLVQPFFKIKEQIP</sequence>
<feature type="region of interest" description="Disordered" evidence="1">
    <location>
        <begin position="2582"/>
        <end position="2617"/>
    </location>
</feature>
<proteinExistence type="predicted"/>
<feature type="region of interest" description="Disordered" evidence="1">
    <location>
        <begin position="1979"/>
        <end position="2014"/>
    </location>
</feature>
<feature type="domain" description="BIG2" evidence="2">
    <location>
        <begin position="1875"/>
        <end position="1952"/>
    </location>
</feature>
<feature type="compositionally biased region" description="Low complexity" evidence="1">
    <location>
        <begin position="1998"/>
        <end position="2014"/>
    </location>
</feature>
<evidence type="ECO:0000259" key="2">
    <source>
        <dbReference type="SMART" id="SM00635"/>
    </source>
</evidence>
<dbReference type="InterPro" id="IPR028974">
    <property type="entry name" value="TSP_type-3_rpt"/>
</dbReference>
<accession>A0A7U3ZQC2</accession>
<organism evidence="3 4">
    <name type="scientific">Runella slithyformis (strain ATCC 29530 / DSM 19594 / LMG 11500 / NCIMB 11436 / LSU 4)</name>
    <dbReference type="NCBI Taxonomy" id="761193"/>
    <lineage>
        <taxon>Bacteria</taxon>
        <taxon>Pseudomonadati</taxon>
        <taxon>Bacteroidota</taxon>
        <taxon>Cytophagia</taxon>
        <taxon>Cytophagales</taxon>
        <taxon>Spirosomataceae</taxon>
        <taxon>Runella</taxon>
    </lineage>
</organism>
<dbReference type="KEGG" id="rsi:Runsl_5118"/>
<protein>
    <submittedName>
        <fullName evidence="3">Outer membrane adhesin like protein</fullName>
    </submittedName>
</protein>
<evidence type="ECO:0000313" key="4">
    <source>
        <dbReference type="Proteomes" id="UP000000493"/>
    </source>
</evidence>
<dbReference type="InterPro" id="IPR003343">
    <property type="entry name" value="Big_2"/>
</dbReference>
<dbReference type="NCBIfam" id="NF012211">
    <property type="entry name" value="tand_rpt_95"/>
    <property type="match status" value="6"/>
</dbReference>
<dbReference type="SUPFAM" id="SSF103647">
    <property type="entry name" value="TSP type-3 repeat"/>
    <property type="match status" value="2"/>
</dbReference>
<dbReference type="InterPro" id="IPR018247">
    <property type="entry name" value="EF_Hand_1_Ca_BS"/>
</dbReference>
<dbReference type="Gene3D" id="2.60.40.3440">
    <property type="match status" value="6"/>
</dbReference>
<evidence type="ECO:0000313" key="3">
    <source>
        <dbReference type="EMBL" id="AEI51420.1"/>
    </source>
</evidence>
<gene>
    <name evidence="3" type="ordered locus">Runsl_5118</name>
</gene>
<dbReference type="SMART" id="SM00635">
    <property type="entry name" value="BID_2"/>
    <property type="match status" value="2"/>
</dbReference>
<keyword evidence="4" id="KW-1185">Reference proteome</keyword>
<evidence type="ECO:0000256" key="1">
    <source>
        <dbReference type="SAM" id="MobiDB-lite"/>
    </source>
</evidence>
<reference evidence="4" key="1">
    <citation type="submission" date="2011-06" db="EMBL/GenBank/DDBJ databases">
        <title>The complete genome of chromosome of Runella slithyformis DSM 19594.</title>
        <authorList>
            <consortium name="US DOE Joint Genome Institute (JGI-PGF)"/>
            <person name="Lucas S."/>
            <person name="Han J."/>
            <person name="Lapidus A."/>
            <person name="Bruce D."/>
            <person name="Goodwin L."/>
            <person name="Pitluck S."/>
            <person name="Peters L."/>
            <person name="Kyrpides N."/>
            <person name="Mavromatis K."/>
            <person name="Ivanova N."/>
            <person name="Ovchinnikova G."/>
            <person name="Zhang X."/>
            <person name="Misra M."/>
            <person name="Detter J.C."/>
            <person name="Tapia R."/>
            <person name="Han C."/>
            <person name="Land M."/>
            <person name="Hauser L."/>
            <person name="Markowitz V."/>
            <person name="Cheng J.-F."/>
            <person name="Hugenholtz P."/>
            <person name="Woyke T."/>
            <person name="Wu D."/>
            <person name="Tindall B."/>
            <person name="Faehrich R."/>
            <person name="Brambilla E."/>
            <person name="Klenk H.-P."/>
            <person name="Eisen J.A."/>
        </authorList>
    </citation>
    <scope>NUCLEOTIDE SEQUENCE [LARGE SCALE GENOMIC DNA]</scope>
    <source>
        <strain evidence="4">ATCC 29530 / DSM 19594 / LMG 11500 / NCIMB 11436 / LSU 4</strain>
    </source>
</reference>